<sequence>MDQVTDFDRLLQQTRQALASMRSTGEVPDDPDVRPARGTGSAAGGQVEAVAVGQRVESVTVDPRALRMGAEMLGEQITLAVNAALDDLRLQAGEAADAPAVDPVALGRQLDELQNESVRSMAAMTGALTDAVRRIQQAAR</sequence>
<dbReference type="eggNOG" id="ENOG5031VCT">
    <property type="taxonomic scope" value="Bacteria"/>
</dbReference>
<dbReference type="Pfam" id="PF02575">
    <property type="entry name" value="YbaB_DNA_bd"/>
    <property type="match status" value="1"/>
</dbReference>
<proteinExistence type="predicted"/>
<dbReference type="Proteomes" id="UP000003448">
    <property type="component" value="Unassembled WGS sequence"/>
</dbReference>
<dbReference type="EMBL" id="CAIE01000040">
    <property type="protein sequence ID" value="CCH21248.1"/>
    <property type="molecule type" value="Genomic_DNA"/>
</dbReference>
<evidence type="ECO:0000313" key="2">
    <source>
        <dbReference type="EMBL" id="CCH21248.1"/>
    </source>
</evidence>
<reference evidence="3" key="1">
    <citation type="journal article" date="2012" name="J. Bacteriol.">
        <title>Genome Sequence of Micromonospora lupini Lupac 08, Isolated from Root Nodules of Lupinus angustifolius.</title>
        <authorList>
            <person name="Alonso-Vega P."/>
            <person name="Normand P."/>
            <person name="Bacigalupe R."/>
            <person name="Pujic P."/>
            <person name="Lajus A."/>
            <person name="Vallenet D."/>
            <person name="Carro L."/>
            <person name="Coll P."/>
            <person name="Trujillo M.E."/>
        </authorList>
    </citation>
    <scope>NUCLEOTIDE SEQUENCE [LARGE SCALE GENOMIC DNA]</scope>
    <source>
        <strain evidence="3">Lupac 08</strain>
    </source>
</reference>
<dbReference type="InterPro" id="IPR036894">
    <property type="entry name" value="YbaB-like_sf"/>
</dbReference>
<dbReference type="SUPFAM" id="SSF82607">
    <property type="entry name" value="YbaB-like"/>
    <property type="match status" value="1"/>
</dbReference>
<dbReference type="Gene3D" id="3.30.1310.10">
    <property type="entry name" value="Nucleoid-associated protein YbaB-like domain"/>
    <property type="match status" value="1"/>
</dbReference>
<protein>
    <recommendedName>
        <fullName evidence="4">YbaB/EbfC DNA-binding family protein</fullName>
    </recommendedName>
</protein>
<evidence type="ECO:0000256" key="1">
    <source>
        <dbReference type="SAM" id="MobiDB-lite"/>
    </source>
</evidence>
<organism evidence="2 3">
    <name type="scientific">Micromonospora lupini str. Lupac 08</name>
    <dbReference type="NCBI Taxonomy" id="1150864"/>
    <lineage>
        <taxon>Bacteria</taxon>
        <taxon>Bacillati</taxon>
        <taxon>Actinomycetota</taxon>
        <taxon>Actinomycetes</taxon>
        <taxon>Micromonosporales</taxon>
        <taxon>Micromonosporaceae</taxon>
        <taxon>Micromonospora</taxon>
    </lineage>
</organism>
<evidence type="ECO:0000313" key="3">
    <source>
        <dbReference type="Proteomes" id="UP000003448"/>
    </source>
</evidence>
<gene>
    <name evidence="2" type="ORF">MILUP08_46143</name>
</gene>
<dbReference type="AlphaFoldDB" id="I0LBQ1"/>
<feature type="region of interest" description="Disordered" evidence="1">
    <location>
        <begin position="16"/>
        <end position="46"/>
    </location>
</feature>
<name>I0LBQ1_9ACTN</name>
<comment type="caution">
    <text evidence="2">The sequence shown here is derived from an EMBL/GenBank/DDBJ whole genome shotgun (WGS) entry which is preliminary data.</text>
</comment>
<dbReference type="InterPro" id="IPR004401">
    <property type="entry name" value="YbaB/EbfC"/>
</dbReference>
<accession>I0LBQ1</accession>
<dbReference type="GO" id="GO:0003677">
    <property type="term" value="F:DNA binding"/>
    <property type="evidence" value="ECO:0007669"/>
    <property type="project" value="InterPro"/>
</dbReference>
<dbReference type="STRING" id="1150864.MILUP08_46143"/>
<keyword evidence="3" id="KW-1185">Reference proteome</keyword>
<evidence type="ECO:0008006" key="4">
    <source>
        <dbReference type="Google" id="ProtNLM"/>
    </source>
</evidence>